<dbReference type="EMBL" id="JAJJMB010015809">
    <property type="protein sequence ID" value="KAI3852133.1"/>
    <property type="molecule type" value="Genomic_DNA"/>
</dbReference>
<keyword evidence="2" id="KW-1185">Reference proteome</keyword>
<comment type="caution">
    <text evidence="1">The sequence shown here is derived from an EMBL/GenBank/DDBJ whole genome shotgun (WGS) entry which is preliminary data.</text>
</comment>
<name>A0AAD4S193_9MAGN</name>
<organism evidence="1 2">
    <name type="scientific">Papaver atlanticum</name>
    <dbReference type="NCBI Taxonomy" id="357466"/>
    <lineage>
        <taxon>Eukaryota</taxon>
        <taxon>Viridiplantae</taxon>
        <taxon>Streptophyta</taxon>
        <taxon>Embryophyta</taxon>
        <taxon>Tracheophyta</taxon>
        <taxon>Spermatophyta</taxon>
        <taxon>Magnoliopsida</taxon>
        <taxon>Ranunculales</taxon>
        <taxon>Papaveraceae</taxon>
        <taxon>Papaveroideae</taxon>
        <taxon>Papaver</taxon>
    </lineage>
</organism>
<evidence type="ECO:0000313" key="1">
    <source>
        <dbReference type="EMBL" id="KAI3852133.1"/>
    </source>
</evidence>
<protein>
    <submittedName>
        <fullName evidence="1">Uncharacterized protein</fullName>
    </submittedName>
</protein>
<dbReference type="Proteomes" id="UP001202328">
    <property type="component" value="Unassembled WGS sequence"/>
</dbReference>
<evidence type="ECO:0000313" key="2">
    <source>
        <dbReference type="Proteomes" id="UP001202328"/>
    </source>
</evidence>
<dbReference type="AlphaFoldDB" id="A0AAD4S193"/>
<reference evidence="1" key="1">
    <citation type="submission" date="2022-04" db="EMBL/GenBank/DDBJ databases">
        <title>A functionally conserved STORR gene fusion in Papaver species that diverged 16.8 million years ago.</title>
        <authorList>
            <person name="Catania T."/>
        </authorList>
    </citation>
    <scope>NUCLEOTIDE SEQUENCE</scope>
    <source>
        <strain evidence="1">S-188037</strain>
    </source>
</reference>
<proteinExistence type="predicted"/>
<gene>
    <name evidence="1" type="ORF">MKW98_020132</name>
</gene>
<sequence>MLNACLHIVYCEDDKPRTENTTNKKIGRAQEYTVKHMKIELVQPMELGTIHAEFLLLPVINPHDYLSGWETAKARRDFQVASAVGGTFASTIARKGIGAYSTAGTKGDLCRSSTGSSATSTITVVSRGARGKATLTISDGVGSCTTR</sequence>
<accession>A0AAD4S193</accession>